<evidence type="ECO:0000256" key="6">
    <source>
        <dbReference type="HAMAP-Rule" id="MF_00031"/>
    </source>
</evidence>
<organism evidence="8 9">
    <name type="scientific">Kaistia hirudinis</name>
    <dbReference type="NCBI Taxonomy" id="1293440"/>
    <lineage>
        <taxon>Bacteria</taxon>
        <taxon>Pseudomonadati</taxon>
        <taxon>Pseudomonadota</taxon>
        <taxon>Alphaproteobacteria</taxon>
        <taxon>Hyphomicrobiales</taxon>
        <taxon>Kaistiaceae</taxon>
        <taxon>Kaistia</taxon>
    </lineage>
</organism>
<protein>
    <recommendedName>
        <fullName evidence="6">Holliday junction branch migration complex subunit RuvA</fullName>
    </recommendedName>
</protein>
<dbReference type="EMBL" id="JACIDS010000004">
    <property type="protein sequence ID" value="MBB3932038.1"/>
    <property type="molecule type" value="Genomic_DNA"/>
</dbReference>
<dbReference type="GO" id="GO:0006310">
    <property type="term" value="P:DNA recombination"/>
    <property type="evidence" value="ECO:0007669"/>
    <property type="project" value="UniProtKB-UniRule"/>
</dbReference>
<keyword evidence="8" id="KW-0067">ATP-binding</keyword>
<comment type="subcellular location">
    <subcellularLocation>
        <location evidence="6">Cytoplasm</location>
    </subcellularLocation>
</comment>
<dbReference type="GO" id="GO:0006281">
    <property type="term" value="P:DNA repair"/>
    <property type="evidence" value="ECO:0007669"/>
    <property type="project" value="UniProtKB-UniRule"/>
</dbReference>
<keyword evidence="3 6" id="KW-0238">DNA-binding</keyword>
<dbReference type="GO" id="GO:0009378">
    <property type="term" value="F:four-way junction helicase activity"/>
    <property type="evidence" value="ECO:0007669"/>
    <property type="project" value="InterPro"/>
</dbReference>
<dbReference type="GO" id="GO:0016787">
    <property type="term" value="F:hydrolase activity"/>
    <property type="evidence" value="ECO:0007669"/>
    <property type="project" value="UniProtKB-KW"/>
</dbReference>
<comment type="domain">
    <text evidence="6">Has three domains with a flexible linker between the domains II and III and assumes an 'L' shape. Domain III is highly mobile and contacts RuvB.</text>
</comment>
<dbReference type="Pfam" id="PF14520">
    <property type="entry name" value="HHH_5"/>
    <property type="match status" value="1"/>
</dbReference>
<gene>
    <name evidence="6" type="primary">ruvA</name>
    <name evidence="8" type="ORF">GGR25_003096</name>
</gene>
<evidence type="ECO:0000256" key="2">
    <source>
        <dbReference type="ARBA" id="ARBA00022763"/>
    </source>
</evidence>
<dbReference type="SUPFAM" id="SSF46929">
    <property type="entry name" value="DNA helicase RuvA subunit, C-terminal domain"/>
    <property type="match status" value="1"/>
</dbReference>
<keyword evidence="8" id="KW-0347">Helicase</keyword>
<keyword evidence="1 6" id="KW-0963">Cytoplasm</keyword>
<comment type="caution">
    <text evidence="8">The sequence shown here is derived from an EMBL/GenBank/DDBJ whole genome shotgun (WGS) entry which is preliminary data.</text>
</comment>
<dbReference type="InterPro" id="IPR010994">
    <property type="entry name" value="RuvA_2-like"/>
</dbReference>
<dbReference type="GO" id="GO:0009379">
    <property type="term" value="C:Holliday junction helicase complex"/>
    <property type="evidence" value="ECO:0007669"/>
    <property type="project" value="InterPro"/>
</dbReference>
<dbReference type="HAMAP" id="MF_00031">
    <property type="entry name" value="DNA_HJ_migration_RuvA"/>
    <property type="match status" value="1"/>
</dbReference>
<dbReference type="SMART" id="SM00278">
    <property type="entry name" value="HhH1"/>
    <property type="match status" value="2"/>
</dbReference>
<evidence type="ECO:0000313" key="9">
    <source>
        <dbReference type="Proteomes" id="UP000553963"/>
    </source>
</evidence>
<comment type="caution">
    <text evidence="6">Lacks conserved residue(s) required for the propagation of feature annotation.</text>
</comment>
<dbReference type="AlphaFoldDB" id="A0A840AS14"/>
<dbReference type="GO" id="GO:0048476">
    <property type="term" value="C:Holliday junction resolvase complex"/>
    <property type="evidence" value="ECO:0007669"/>
    <property type="project" value="UniProtKB-UniRule"/>
</dbReference>
<feature type="region of interest" description="Domain III" evidence="6">
    <location>
        <begin position="153"/>
        <end position="205"/>
    </location>
</feature>
<evidence type="ECO:0000256" key="5">
    <source>
        <dbReference type="ARBA" id="ARBA00023204"/>
    </source>
</evidence>
<dbReference type="NCBIfam" id="TIGR00084">
    <property type="entry name" value="ruvA"/>
    <property type="match status" value="1"/>
</dbReference>
<evidence type="ECO:0000256" key="4">
    <source>
        <dbReference type="ARBA" id="ARBA00023172"/>
    </source>
</evidence>
<feature type="domain" description="Helix-hairpin-helix DNA-binding motif class 1" evidence="7">
    <location>
        <begin position="73"/>
        <end position="92"/>
    </location>
</feature>
<comment type="similarity">
    <text evidence="6">Belongs to the RuvA family.</text>
</comment>
<dbReference type="Pfam" id="PF01330">
    <property type="entry name" value="RuvA_N"/>
    <property type="match status" value="1"/>
</dbReference>
<dbReference type="Gene3D" id="2.40.50.140">
    <property type="entry name" value="Nucleic acid-binding proteins"/>
    <property type="match status" value="1"/>
</dbReference>
<keyword evidence="9" id="KW-1185">Reference proteome</keyword>
<accession>A0A840AS14</accession>
<keyword evidence="8" id="KW-0547">Nucleotide-binding</keyword>
<feature type="domain" description="Helix-hairpin-helix DNA-binding motif class 1" evidence="7">
    <location>
        <begin position="108"/>
        <end position="127"/>
    </location>
</feature>
<comment type="subunit">
    <text evidence="6">Homotetramer. Forms an RuvA(8)-RuvB(12)-Holliday junction (HJ) complex. HJ DNA is sandwiched between 2 RuvA tetramers; dsDNA enters through RuvA and exits via RuvB. An RuvB hexamer assembles on each DNA strand where it exits the tetramer. Each RuvB hexamer is contacted by two RuvA subunits (via domain III) on 2 adjacent RuvB subunits; this complex drives branch migration. In the full resolvosome a probable DNA-RuvA(4)-RuvB(12)-RuvC(2) complex forms which resolves the HJ.</text>
</comment>
<evidence type="ECO:0000259" key="7">
    <source>
        <dbReference type="SMART" id="SM00278"/>
    </source>
</evidence>
<dbReference type="InterPro" id="IPR000085">
    <property type="entry name" value="RuvA"/>
</dbReference>
<dbReference type="RefSeq" id="WP_183399713.1">
    <property type="nucleotide sequence ID" value="NZ_JACIDS010000004.1"/>
</dbReference>
<dbReference type="Gene3D" id="1.10.150.20">
    <property type="entry name" value="5' to 3' exonuclease, C-terminal subdomain"/>
    <property type="match status" value="1"/>
</dbReference>
<dbReference type="GO" id="GO:0005524">
    <property type="term" value="F:ATP binding"/>
    <property type="evidence" value="ECO:0007669"/>
    <property type="project" value="InterPro"/>
</dbReference>
<evidence type="ECO:0000256" key="1">
    <source>
        <dbReference type="ARBA" id="ARBA00022490"/>
    </source>
</evidence>
<keyword evidence="2 6" id="KW-0227">DNA damage</keyword>
<dbReference type="CDD" id="cd14332">
    <property type="entry name" value="UBA_RuvA_C"/>
    <property type="match status" value="1"/>
</dbReference>
<keyword evidence="8" id="KW-0378">Hydrolase</keyword>
<keyword evidence="5 6" id="KW-0234">DNA repair</keyword>
<proteinExistence type="inferred from homology"/>
<dbReference type="Pfam" id="PF07499">
    <property type="entry name" value="RuvA_C"/>
    <property type="match status" value="1"/>
</dbReference>
<keyword evidence="4 6" id="KW-0233">DNA recombination</keyword>
<dbReference type="Gene3D" id="1.10.8.10">
    <property type="entry name" value="DNA helicase RuvA subunit, C-terminal domain"/>
    <property type="match status" value="1"/>
</dbReference>
<dbReference type="SUPFAM" id="SSF47781">
    <property type="entry name" value="RuvA domain 2-like"/>
    <property type="match status" value="1"/>
</dbReference>
<dbReference type="GO" id="GO:0005737">
    <property type="term" value="C:cytoplasm"/>
    <property type="evidence" value="ECO:0007669"/>
    <property type="project" value="UniProtKB-SubCell"/>
</dbReference>
<comment type="function">
    <text evidence="6">The RuvA-RuvB-RuvC complex processes Holliday junction (HJ) DNA during genetic recombination and DNA repair, while the RuvA-RuvB complex plays an important role in the rescue of blocked DNA replication forks via replication fork reversal (RFR). RuvA specifically binds to HJ cruciform DNA, conferring on it an open structure. The RuvB hexamer acts as an ATP-dependent pump, pulling dsDNA into and through the RuvAB complex. HJ branch migration allows RuvC to scan DNA until it finds its consensus sequence, where it cleaves and resolves the cruciform DNA.</text>
</comment>
<sequence>MIGKLKGIVDSFGDDWVILDVGGVGYQAFCSARTLQGLPQPGEAAQLSIETYVREDMIRLYGFASDVEREWFRLLMTVQGIGSKVALAILGILKPSDLANAIALADKAQIARAPGVGPKVAARVVAELKDKAPAFSSVDAGTIAVASGIAERRAPQPLADAASALVNLGYAQVQASTAVAAAARNAGEGASTELLIRLALKELAR</sequence>
<feature type="region of interest" description="Domain I" evidence="6">
    <location>
        <begin position="1"/>
        <end position="64"/>
    </location>
</feature>
<reference evidence="8 9" key="1">
    <citation type="submission" date="2020-08" db="EMBL/GenBank/DDBJ databases">
        <title>Genomic Encyclopedia of Type Strains, Phase IV (KMG-IV): sequencing the most valuable type-strain genomes for metagenomic binning, comparative biology and taxonomic classification.</title>
        <authorList>
            <person name="Goeker M."/>
        </authorList>
    </citation>
    <scope>NUCLEOTIDE SEQUENCE [LARGE SCALE GENOMIC DNA]</scope>
    <source>
        <strain evidence="8 9">DSM 25966</strain>
    </source>
</reference>
<dbReference type="InterPro" id="IPR036267">
    <property type="entry name" value="RuvA_C_sf"/>
</dbReference>
<dbReference type="InterPro" id="IPR012340">
    <property type="entry name" value="NA-bd_OB-fold"/>
</dbReference>
<dbReference type="SUPFAM" id="SSF50249">
    <property type="entry name" value="Nucleic acid-binding proteins"/>
    <property type="match status" value="1"/>
</dbReference>
<evidence type="ECO:0000313" key="8">
    <source>
        <dbReference type="EMBL" id="MBB3932038.1"/>
    </source>
</evidence>
<dbReference type="Proteomes" id="UP000553963">
    <property type="component" value="Unassembled WGS sequence"/>
</dbReference>
<dbReference type="GO" id="GO:0000400">
    <property type="term" value="F:four-way junction DNA binding"/>
    <property type="evidence" value="ECO:0007669"/>
    <property type="project" value="UniProtKB-UniRule"/>
</dbReference>
<dbReference type="InterPro" id="IPR013849">
    <property type="entry name" value="DNA_helicase_Holl-junc_RuvA_I"/>
</dbReference>
<dbReference type="InterPro" id="IPR011114">
    <property type="entry name" value="RuvA_C"/>
</dbReference>
<name>A0A840AS14_9HYPH</name>
<evidence type="ECO:0000256" key="3">
    <source>
        <dbReference type="ARBA" id="ARBA00023125"/>
    </source>
</evidence>
<dbReference type="InterPro" id="IPR003583">
    <property type="entry name" value="Hlx-hairpin-Hlx_DNA-bd_motif"/>
</dbReference>